<evidence type="ECO:0000256" key="1">
    <source>
        <dbReference type="SAM" id="SignalP"/>
    </source>
</evidence>
<organism evidence="3 4">
    <name type="scientific">Sphingomonas quercus</name>
    <dbReference type="NCBI Taxonomy" id="2842451"/>
    <lineage>
        <taxon>Bacteria</taxon>
        <taxon>Pseudomonadati</taxon>
        <taxon>Pseudomonadota</taxon>
        <taxon>Alphaproteobacteria</taxon>
        <taxon>Sphingomonadales</taxon>
        <taxon>Sphingomonadaceae</taxon>
        <taxon>Sphingomonas</taxon>
    </lineage>
</organism>
<dbReference type="Proteomes" id="UP000776276">
    <property type="component" value="Unassembled WGS sequence"/>
</dbReference>
<evidence type="ECO:0000313" key="4">
    <source>
        <dbReference type="Proteomes" id="UP000776276"/>
    </source>
</evidence>
<feature type="domain" description="Ice-binding protein C-terminal" evidence="2">
    <location>
        <begin position="167"/>
        <end position="192"/>
    </location>
</feature>
<dbReference type="RefSeq" id="WP_216327840.1">
    <property type="nucleotide sequence ID" value="NZ_JAHKRT010000011.1"/>
</dbReference>
<keyword evidence="4" id="KW-1185">Reference proteome</keyword>
<protein>
    <submittedName>
        <fullName evidence="3">PEPxxWA-CTERM sorting domain-containing protein</fullName>
    </submittedName>
</protein>
<proteinExistence type="predicted"/>
<dbReference type="InterPro" id="IPR013424">
    <property type="entry name" value="Ice-binding_C"/>
</dbReference>
<evidence type="ECO:0000259" key="2">
    <source>
        <dbReference type="Pfam" id="PF07589"/>
    </source>
</evidence>
<reference evidence="3 4" key="1">
    <citation type="submission" date="2021-06" db="EMBL/GenBank/DDBJ databases">
        <title>Sphingomonas sp. XMGL2, whole genome shotgun sequencing project.</title>
        <authorList>
            <person name="Zhao G."/>
            <person name="Shen L."/>
        </authorList>
    </citation>
    <scope>NUCLEOTIDE SEQUENCE [LARGE SCALE GENOMIC DNA]</scope>
    <source>
        <strain evidence="3 4">XMGL2</strain>
    </source>
</reference>
<dbReference type="EMBL" id="JAHKRT010000011">
    <property type="protein sequence ID" value="MBU3079499.1"/>
    <property type="molecule type" value="Genomic_DNA"/>
</dbReference>
<dbReference type="NCBIfam" id="NF035944">
    <property type="entry name" value="PEPxxWA-CTERM"/>
    <property type="match status" value="1"/>
</dbReference>
<feature type="signal peptide" evidence="1">
    <location>
        <begin position="1"/>
        <end position="22"/>
    </location>
</feature>
<feature type="chain" id="PRO_5046229296" evidence="1">
    <location>
        <begin position="23"/>
        <end position="200"/>
    </location>
</feature>
<name>A0ABS6BME4_9SPHN</name>
<keyword evidence="1" id="KW-0732">Signal</keyword>
<gene>
    <name evidence="3" type="ORF">KOF26_16705</name>
</gene>
<comment type="caution">
    <text evidence="3">The sequence shown here is derived from an EMBL/GenBank/DDBJ whole genome shotgun (WGS) entry which is preliminary data.</text>
</comment>
<dbReference type="NCBIfam" id="TIGR02595">
    <property type="entry name" value="PEP_CTERM"/>
    <property type="match status" value="1"/>
</dbReference>
<evidence type="ECO:0000313" key="3">
    <source>
        <dbReference type="EMBL" id="MBU3079499.1"/>
    </source>
</evidence>
<dbReference type="Pfam" id="PF07589">
    <property type="entry name" value="PEP-CTERM"/>
    <property type="match status" value="1"/>
</dbReference>
<sequence length="200" mass="19979">MKKVAFTAFAAAAALAASPSQAATYLTGAEVAQFVQNAGISVTGGTVVGAYWKNDDQNHLNNSNAVYTADALAALGLNGASLQSAIQSVGSGYTPTSFTTGGNLYGDIYVGLHFGGGKGKNAGYLANDTVYLHILADAGGVSAIAANSGKAYSGGYLFASGAPTTSAVPEPATWVMLMLGFGLVGATVRGRRKALSAVTA</sequence>
<accession>A0ABS6BME4</accession>